<keyword evidence="4" id="KW-1185">Reference proteome</keyword>
<dbReference type="AlphaFoldDB" id="A0A561S9W9"/>
<dbReference type="RefSeq" id="WP_145911472.1">
    <property type="nucleotide sequence ID" value="NZ_BAAAMZ010000022.1"/>
</dbReference>
<evidence type="ECO:0000256" key="1">
    <source>
        <dbReference type="SAM" id="Phobius"/>
    </source>
</evidence>
<organism evidence="3 4">
    <name type="scientific">Kitasatospora viridis</name>
    <dbReference type="NCBI Taxonomy" id="281105"/>
    <lineage>
        <taxon>Bacteria</taxon>
        <taxon>Bacillati</taxon>
        <taxon>Actinomycetota</taxon>
        <taxon>Actinomycetes</taxon>
        <taxon>Kitasatosporales</taxon>
        <taxon>Streptomycetaceae</taxon>
        <taxon>Kitasatospora</taxon>
    </lineage>
</organism>
<protein>
    <recommendedName>
        <fullName evidence="2">DUF6545 domain-containing protein</fullName>
    </recommendedName>
</protein>
<feature type="transmembrane region" description="Helical" evidence="1">
    <location>
        <begin position="155"/>
        <end position="174"/>
    </location>
</feature>
<dbReference type="NCBIfam" id="NF042915">
    <property type="entry name" value="MAB_1171c_fam"/>
    <property type="match status" value="1"/>
</dbReference>
<comment type="caution">
    <text evidence="3">The sequence shown here is derived from an EMBL/GenBank/DDBJ whole genome shotgun (WGS) entry which is preliminary data.</text>
</comment>
<evidence type="ECO:0000313" key="3">
    <source>
        <dbReference type="EMBL" id="TWF71670.1"/>
    </source>
</evidence>
<feature type="transmembrane region" description="Helical" evidence="1">
    <location>
        <begin position="222"/>
        <end position="245"/>
    </location>
</feature>
<feature type="domain" description="DUF6545" evidence="2">
    <location>
        <begin position="255"/>
        <end position="382"/>
    </location>
</feature>
<keyword evidence="1" id="KW-1133">Transmembrane helix</keyword>
<dbReference type="Proteomes" id="UP000317940">
    <property type="component" value="Unassembled WGS sequence"/>
</dbReference>
<sequence>MIIWLFVILPLWVVVIARTPVAIRQRRSRPLYGSFLSLSISLTAIRPQVVDLLYRWTHIAGLADLIKQVSGMVAMAFILSWVVSVTPPPRPGQANRLYFRIARGRTRHVVTTICVSLAVGLFPFMDTADRALPDSPDLALTQIGHPLGAVSMQTFQIYLCFSMISCALMCWDAWHRDRRSILGLSMWCVAFGCAAGFCYGFLRLTYLVGIMAGASLPSWVLYVGTNGFVLLSVGFILVGTSLPVLERIKTELSYRSSLIKLRALWDEVTSAVPAVVYCGPRKTTRLNDRLNLRHLDERLHRRIVEIEDGAMALQTWCSASLGHAVREAASGADLLFAQALIIRIAANRKRQGSPAAEVQDTEPLLPTSPSPRVRLAYLEQLSWAIEPRPEMPDEEQINQLLPNLDTEFLNQIRFSLGLRTRQETQ</sequence>
<feature type="transmembrane region" description="Helical" evidence="1">
    <location>
        <begin position="6"/>
        <end position="23"/>
    </location>
</feature>
<feature type="transmembrane region" description="Helical" evidence="1">
    <location>
        <begin position="108"/>
        <end position="125"/>
    </location>
</feature>
<feature type="transmembrane region" description="Helical" evidence="1">
    <location>
        <begin position="69"/>
        <end position="87"/>
    </location>
</feature>
<name>A0A561S9W9_9ACTN</name>
<dbReference type="InterPro" id="IPR046675">
    <property type="entry name" value="DUF6545"/>
</dbReference>
<feature type="transmembrane region" description="Helical" evidence="1">
    <location>
        <begin position="181"/>
        <end position="202"/>
    </location>
</feature>
<dbReference type="EMBL" id="VIWT01000008">
    <property type="protein sequence ID" value="TWF71670.1"/>
    <property type="molecule type" value="Genomic_DNA"/>
</dbReference>
<reference evidence="3 4" key="1">
    <citation type="submission" date="2019-06" db="EMBL/GenBank/DDBJ databases">
        <title>Sequencing the genomes of 1000 actinobacteria strains.</title>
        <authorList>
            <person name="Klenk H.-P."/>
        </authorList>
    </citation>
    <scope>NUCLEOTIDE SEQUENCE [LARGE SCALE GENOMIC DNA]</scope>
    <source>
        <strain evidence="3 4">DSM 44826</strain>
    </source>
</reference>
<dbReference type="Pfam" id="PF20182">
    <property type="entry name" value="DUF6545"/>
    <property type="match status" value="1"/>
</dbReference>
<keyword evidence="1" id="KW-0472">Membrane</keyword>
<accession>A0A561S9W9</accession>
<feature type="transmembrane region" description="Helical" evidence="1">
    <location>
        <begin position="30"/>
        <end position="49"/>
    </location>
</feature>
<keyword evidence="1" id="KW-0812">Transmembrane</keyword>
<gene>
    <name evidence="3" type="ORF">FHX73_1841</name>
</gene>
<evidence type="ECO:0000259" key="2">
    <source>
        <dbReference type="Pfam" id="PF20182"/>
    </source>
</evidence>
<proteinExistence type="predicted"/>
<dbReference type="InterPro" id="IPR050039">
    <property type="entry name" value="MAB_1171c-like"/>
</dbReference>
<evidence type="ECO:0000313" key="4">
    <source>
        <dbReference type="Proteomes" id="UP000317940"/>
    </source>
</evidence>